<evidence type="ECO:0000313" key="2">
    <source>
        <dbReference type="EMBL" id="KHN70128.1"/>
    </source>
</evidence>
<dbReference type="GeneID" id="26261399"/>
<dbReference type="FunCoup" id="A0A0B2UL85">
    <property type="interactions" value="24"/>
</dbReference>
<evidence type="ECO:0000313" key="3">
    <source>
        <dbReference type="Proteomes" id="UP000031056"/>
    </source>
</evidence>
<dbReference type="VEuPathDB" id="MicrosporidiaDB:M896_031150"/>
<dbReference type="PROSITE" id="PS50086">
    <property type="entry name" value="TBC_RABGAP"/>
    <property type="match status" value="1"/>
</dbReference>
<gene>
    <name evidence="2" type="ORF">M896_031150</name>
</gene>
<dbReference type="AlphaFoldDB" id="A0A0B2UL85"/>
<dbReference type="GO" id="GO:0006886">
    <property type="term" value="P:intracellular protein transport"/>
    <property type="evidence" value="ECO:0007669"/>
    <property type="project" value="TreeGrafter"/>
</dbReference>
<organism evidence="2 3">
    <name type="scientific">Ordospora colligata OC4</name>
    <dbReference type="NCBI Taxonomy" id="1354746"/>
    <lineage>
        <taxon>Eukaryota</taxon>
        <taxon>Fungi</taxon>
        <taxon>Fungi incertae sedis</taxon>
        <taxon>Microsporidia</taxon>
        <taxon>Ordosporidae</taxon>
        <taxon>Ordospora</taxon>
    </lineage>
</organism>
<dbReference type="OrthoDB" id="27140at2759"/>
<dbReference type="EMBL" id="JOKQ01000003">
    <property type="protein sequence ID" value="KHN70128.1"/>
    <property type="molecule type" value="Genomic_DNA"/>
</dbReference>
<sequence>MNSHKEHEHVQRTSLHRIFSKQMSSDDPTYLNACELKKHCYNGFSDVLLRPMYWKVFLDHYSRNKFRSELFSRKRRELYEAYAAKICHNGKSMHKHYELIENDVKRTFVRPRVHRVNAQSYTRSCDFLDAQSLDPGINHRSAIKRILMCYSIANSSIRYVQGMNFVVSVVYYVMSASNDTGSRRDIEPDTFFCFNSLMAEIGDNFTEDLDLNNAGISYRIHKVAIILKMADSELYSAMESKGLSDCVFCMRWILVMFASCFEIDDVVWLWDRLLSDASRFDIVLYCCASAIILMRNIIINNDFDRCMQVLQDLSAVDVKIMFYMADGLRKKHFENV</sequence>
<comment type="caution">
    <text evidence="2">The sequence shown here is derived from an EMBL/GenBank/DDBJ whole genome shotgun (WGS) entry which is preliminary data.</text>
</comment>
<dbReference type="HOGENOM" id="CLU_018687_0_1_1"/>
<evidence type="ECO:0000259" key="1">
    <source>
        <dbReference type="PROSITE" id="PS50086"/>
    </source>
</evidence>
<accession>A0A0B2UL85</accession>
<name>A0A0B2UL85_9MICR</name>
<dbReference type="InterPro" id="IPR035969">
    <property type="entry name" value="Rab-GAP_TBC_sf"/>
</dbReference>
<dbReference type="Gene3D" id="1.10.472.80">
    <property type="entry name" value="Ypt/Rab-GAP domain of gyp1p, domain 3"/>
    <property type="match status" value="1"/>
</dbReference>
<dbReference type="Proteomes" id="UP000031056">
    <property type="component" value="Unassembled WGS sequence"/>
</dbReference>
<reference evidence="2 3" key="1">
    <citation type="journal article" date="2014" name="MBio">
        <title>The Ordospora colligata genome; evolution of extreme reduction in microsporidia and host-to-parasite horizontal gene transfer.</title>
        <authorList>
            <person name="Pombert J.-F."/>
            <person name="Haag K.L."/>
            <person name="Beidas S."/>
            <person name="Ebert D."/>
            <person name="Keeling P.J."/>
        </authorList>
    </citation>
    <scope>NUCLEOTIDE SEQUENCE [LARGE SCALE GENOMIC DNA]</scope>
    <source>
        <strain evidence="2 3">OC4</strain>
    </source>
</reference>
<dbReference type="RefSeq" id="XP_014564170.1">
    <property type="nucleotide sequence ID" value="XM_014708684.1"/>
</dbReference>
<feature type="domain" description="Rab-GAP TBC" evidence="1">
    <location>
        <begin position="44"/>
        <end position="277"/>
    </location>
</feature>
<dbReference type="SUPFAM" id="SSF47923">
    <property type="entry name" value="Ypt/Rab-GAP domain of gyp1p"/>
    <property type="match status" value="2"/>
</dbReference>
<dbReference type="Gene3D" id="1.10.8.270">
    <property type="entry name" value="putative rabgap domain of human tbc1 domain family member 14 like domains"/>
    <property type="match status" value="1"/>
</dbReference>
<dbReference type="GO" id="GO:0005096">
    <property type="term" value="F:GTPase activator activity"/>
    <property type="evidence" value="ECO:0007669"/>
    <property type="project" value="TreeGrafter"/>
</dbReference>
<dbReference type="InterPro" id="IPR000195">
    <property type="entry name" value="Rab-GAP-TBC_dom"/>
</dbReference>
<dbReference type="InParanoid" id="A0A0B2UL85"/>
<dbReference type="PANTHER" id="PTHR22957:SF27">
    <property type="entry name" value="TBC1 DOMAIN FAMILY MEMBER 13"/>
    <property type="match status" value="1"/>
</dbReference>
<keyword evidence="3" id="KW-1185">Reference proteome</keyword>
<dbReference type="SMART" id="SM00164">
    <property type="entry name" value="TBC"/>
    <property type="match status" value="1"/>
</dbReference>
<proteinExistence type="predicted"/>
<protein>
    <submittedName>
        <fullName evidence="2">Putative GTPase-activating protein</fullName>
    </submittedName>
</protein>
<dbReference type="PANTHER" id="PTHR22957">
    <property type="entry name" value="TBC1 DOMAIN FAMILY MEMBER GTPASE-ACTIVATING PROTEIN"/>
    <property type="match status" value="1"/>
</dbReference>
<dbReference type="Pfam" id="PF00566">
    <property type="entry name" value="RabGAP-TBC"/>
    <property type="match status" value="1"/>
</dbReference>